<evidence type="ECO:0000256" key="3">
    <source>
        <dbReference type="ARBA" id="ARBA00022692"/>
    </source>
</evidence>
<keyword evidence="5 6" id="KW-0472">Membrane</keyword>
<dbReference type="InterPro" id="IPR018649">
    <property type="entry name" value="SHOCT"/>
</dbReference>
<feature type="transmembrane region" description="Helical" evidence="6">
    <location>
        <begin position="45"/>
        <end position="65"/>
    </location>
</feature>
<feature type="domain" description="Cardiolipin synthase N-terminal" evidence="8">
    <location>
        <begin position="20"/>
        <end position="66"/>
    </location>
</feature>
<gene>
    <name evidence="9" type="ORF">ACFWOQ_03690</name>
</gene>
<protein>
    <submittedName>
        <fullName evidence="9">SHOCT domain-containing protein</fullName>
    </submittedName>
</protein>
<evidence type="ECO:0000313" key="9">
    <source>
        <dbReference type="EMBL" id="MFD4821657.1"/>
    </source>
</evidence>
<proteinExistence type="predicted"/>
<accession>A0ABW6EYZ9</accession>
<dbReference type="InterPro" id="IPR027379">
    <property type="entry name" value="CLS_N"/>
</dbReference>
<reference evidence="9 10" key="1">
    <citation type="submission" date="2024-09" db="EMBL/GenBank/DDBJ databases">
        <title>The Natural Products Discovery Center: Release of the First 8490 Sequenced Strains for Exploring Actinobacteria Biosynthetic Diversity.</title>
        <authorList>
            <person name="Kalkreuter E."/>
            <person name="Kautsar S.A."/>
            <person name="Yang D."/>
            <person name="Bader C.D."/>
            <person name="Teijaro C.N."/>
            <person name="Fluegel L."/>
            <person name="Davis C.M."/>
            <person name="Simpson J.R."/>
            <person name="Lauterbach L."/>
            <person name="Steele A.D."/>
            <person name="Gui C."/>
            <person name="Meng S."/>
            <person name="Li G."/>
            <person name="Viehrig K."/>
            <person name="Ye F."/>
            <person name="Su P."/>
            <person name="Kiefer A.F."/>
            <person name="Nichols A."/>
            <person name="Cepeda A.J."/>
            <person name="Yan W."/>
            <person name="Fan B."/>
            <person name="Jiang Y."/>
            <person name="Adhikari A."/>
            <person name="Zheng C.-J."/>
            <person name="Schuster L."/>
            <person name="Cowan T.M."/>
            <person name="Smanski M.J."/>
            <person name="Chevrette M.G."/>
            <person name="De Carvalho L.P.S."/>
            <person name="Shen B."/>
        </authorList>
    </citation>
    <scope>NUCLEOTIDE SEQUENCE [LARGE SCALE GENOMIC DNA]</scope>
    <source>
        <strain evidence="9 10">NPDC058428</strain>
    </source>
</reference>
<sequence>MDDYPLLNLFLTMLYLFLWVMWFFLLFKVITDLFRDHSLNGWAKAGWLVLVILLPYVGVLIYLIVRGRSMHERDEKLAKDSEAAFRDYVRRAAGTEGGSGGSGGHVNDLAKLAELKDKGAINAEEYEQAKAKLLA</sequence>
<evidence type="ECO:0000256" key="6">
    <source>
        <dbReference type="SAM" id="Phobius"/>
    </source>
</evidence>
<name>A0ABW6EYZ9_9ACTN</name>
<dbReference type="Proteomes" id="UP001598352">
    <property type="component" value="Unassembled WGS sequence"/>
</dbReference>
<keyword evidence="4 6" id="KW-1133">Transmembrane helix</keyword>
<feature type="transmembrane region" description="Helical" evidence="6">
    <location>
        <begin position="7"/>
        <end position="25"/>
    </location>
</feature>
<dbReference type="RefSeq" id="WP_030719478.1">
    <property type="nucleotide sequence ID" value="NZ_BMTW01000015.1"/>
</dbReference>
<evidence type="ECO:0000256" key="4">
    <source>
        <dbReference type="ARBA" id="ARBA00022989"/>
    </source>
</evidence>
<keyword evidence="2" id="KW-1003">Cell membrane</keyword>
<keyword evidence="3 6" id="KW-0812">Transmembrane</keyword>
<keyword evidence="10" id="KW-1185">Reference proteome</keyword>
<evidence type="ECO:0000256" key="5">
    <source>
        <dbReference type="ARBA" id="ARBA00023136"/>
    </source>
</evidence>
<dbReference type="Pfam" id="PF09851">
    <property type="entry name" value="SHOCT"/>
    <property type="match status" value="1"/>
</dbReference>
<organism evidence="9 10">
    <name type="scientific">Streptomyces rubiginosohelvolus</name>
    <dbReference type="NCBI Taxonomy" id="67362"/>
    <lineage>
        <taxon>Bacteria</taxon>
        <taxon>Bacillati</taxon>
        <taxon>Actinomycetota</taxon>
        <taxon>Actinomycetes</taxon>
        <taxon>Kitasatosporales</taxon>
        <taxon>Streptomycetaceae</taxon>
        <taxon>Streptomyces</taxon>
    </lineage>
</organism>
<comment type="caution">
    <text evidence="9">The sequence shown here is derived from an EMBL/GenBank/DDBJ whole genome shotgun (WGS) entry which is preliminary data.</text>
</comment>
<evidence type="ECO:0000313" key="10">
    <source>
        <dbReference type="Proteomes" id="UP001598352"/>
    </source>
</evidence>
<evidence type="ECO:0000259" key="8">
    <source>
        <dbReference type="Pfam" id="PF13396"/>
    </source>
</evidence>
<evidence type="ECO:0000259" key="7">
    <source>
        <dbReference type="Pfam" id="PF09851"/>
    </source>
</evidence>
<evidence type="ECO:0000256" key="1">
    <source>
        <dbReference type="ARBA" id="ARBA00004651"/>
    </source>
</evidence>
<feature type="domain" description="SHOCT" evidence="7">
    <location>
        <begin position="109"/>
        <end position="134"/>
    </location>
</feature>
<dbReference type="EMBL" id="JBHXKZ010000002">
    <property type="protein sequence ID" value="MFD4821657.1"/>
    <property type="molecule type" value="Genomic_DNA"/>
</dbReference>
<comment type="subcellular location">
    <subcellularLocation>
        <location evidence="1">Cell membrane</location>
        <topology evidence="1">Multi-pass membrane protein</topology>
    </subcellularLocation>
</comment>
<dbReference type="GeneID" id="303479455"/>
<dbReference type="Pfam" id="PF13396">
    <property type="entry name" value="PLDc_N"/>
    <property type="match status" value="1"/>
</dbReference>
<evidence type="ECO:0000256" key="2">
    <source>
        <dbReference type="ARBA" id="ARBA00022475"/>
    </source>
</evidence>